<sequence length="236" mass="26442">MDLSLAAKFSFEYAALSTFVTSREIQSWSVVAPTMAHDLKEVHLKVFLFSLLRDNSVLIVIGIYAREKVPPKAEKKLAEPAATKEKEAEKAPAEKKLKAGNKLRKEAVQLVLTTTTTTTKGSLDDYVLHGIENMDARFDQPLNFPAQDTNSLIADTDSITPPFCDDDHLPFFDIDYSPPSPSFARSPDLQCAVNSFLAHSSAIVPLDKAQRRWKMLFSVLRWFSARRIVNRLTIIS</sequence>
<name>A0A2G2VFH6_CAPBA</name>
<dbReference type="AlphaFoldDB" id="A0A2G2VFH6"/>
<reference evidence="2 3" key="1">
    <citation type="journal article" date="2017" name="Genome Biol.">
        <title>New reference genome sequences of hot pepper reveal the massive evolution of plant disease-resistance genes by retroduplication.</title>
        <authorList>
            <person name="Kim S."/>
            <person name="Park J."/>
            <person name="Yeom S.I."/>
            <person name="Kim Y.M."/>
            <person name="Seo E."/>
            <person name="Kim K.T."/>
            <person name="Kim M.S."/>
            <person name="Lee J.M."/>
            <person name="Cheong K."/>
            <person name="Shin H.S."/>
            <person name="Kim S.B."/>
            <person name="Han K."/>
            <person name="Lee J."/>
            <person name="Park M."/>
            <person name="Lee H.A."/>
            <person name="Lee H.Y."/>
            <person name="Lee Y."/>
            <person name="Oh S."/>
            <person name="Lee J.H."/>
            <person name="Choi E."/>
            <person name="Choi E."/>
            <person name="Lee S.E."/>
            <person name="Jeon J."/>
            <person name="Kim H."/>
            <person name="Choi G."/>
            <person name="Song H."/>
            <person name="Lee J."/>
            <person name="Lee S.C."/>
            <person name="Kwon J.K."/>
            <person name="Lee H.Y."/>
            <person name="Koo N."/>
            <person name="Hong Y."/>
            <person name="Kim R.W."/>
            <person name="Kang W.H."/>
            <person name="Huh J.H."/>
            <person name="Kang B.C."/>
            <person name="Yang T.J."/>
            <person name="Lee Y.H."/>
            <person name="Bennetzen J.L."/>
            <person name="Choi D."/>
        </authorList>
    </citation>
    <scope>NUCLEOTIDE SEQUENCE [LARGE SCALE GENOMIC DNA]</scope>
    <source>
        <strain evidence="3">cv. PBC81</strain>
    </source>
</reference>
<accession>A0A2G2VFH6</accession>
<gene>
    <name evidence="2" type="ORF">CQW23_28044</name>
</gene>
<feature type="region of interest" description="Disordered" evidence="1">
    <location>
        <begin position="74"/>
        <end position="98"/>
    </location>
</feature>
<dbReference type="OrthoDB" id="1604062at2759"/>
<evidence type="ECO:0000313" key="2">
    <source>
        <dbReference type="EMBL" id="PHT31707.1"/>
    </source>
</evidence>
<protein>
    <submittedName>
        <fullName evidence="2">Uncharacterized protein</fullName>
    </submittedName>
</protein>
<reference evidence="3" key="2">
    <citation type="journal article" date="2017" name="J. Anim. Genet.">
        <title>Multiple reference genome sequences of hot pepper reveal the massive evolution of plant disease resistance genes by retroduplication.</title>
        <authorList>
            <person name="Kim S."/>
            <person name="Park J."/>
            <person name="Yeom S.-I."/>
            <person name="Kim Y.-M."/>
            <person name="Seo E."/>
            <person name="Kim K.-T."/>
            <person name="Kim M.-S."/>
            <person name="Lee J.M."/>
            <person name="Cheong K."/>
            <person name="Shin H.-S."/>
            <person name="Kim S.-B."/>
            <person name="Han K."/>
            <person name="Lee J."/>
            <person name="Park M."/>
            <person name="Lee H.-A."/>
            <person name="Lee H.-Y."/>
            <person name="Lee Y."/>
            <person name="Oh S."/>
            <person name="Lee J.H."/>
            <person name="Choi E."/>
            <person name="Choi E."/>
            <person name="Lee S.E."/>
            <person name="Jeon J."/>
            <person name="Kim H."/>
            <person name="Choi G."/>
            <person name="Song H."/>
            <person name="Lee J."/>
            <person name="Lee S.-C."/>
            <person name="Kwon J.-K."/>
            <person name="Lee H.-Y."/>
            <person name="Koo N."/>
            <person name="Hong Y."/>
            <person name="Kim R.W."/>
            <person name="Kang W.-H."/>
            <person name="Huh J.H."/>
            <person name="Kang B.-C."/>
            <person name="Yang T.-J."/>
            <person name="Lee Y.-H."/>
            <person name="Bennetzen J.L."/>
            <person name="Choi D."/>
        </authorList>
    </citation>
    <scope>NUCLEOTIDE SEQUENCE [LARGE SCALE GENOMIC DNA]</scope>
    <source>
        <strain evidence="3">cv. PBC81</strain>
    </source>
</reference>
<organism evidence="2 3">
    <name type="scientific">Capsicum baccatum</name>
    <name type="common">Peruvian pepper</name>
    <dbReference type="NCBI Taxonomy" id="33114"/>
    <lineage>
        <taxon>Eukaryota</taxon>
        <taxon>Viridiplantae</taxon>
        <taxon>Streptophyta</taxon>
        <taxon>Embryophyta</taxon>
        <taxon>Tracheophyta</taxon>
        <taxon>Spermatophyta</taxon>
        <taxon>Magnoliopsida</taxon>
        <taxon>eudicotyledons</taxon>
        <taxon>Gunneridae</taxon>
        <taxon>Pentapetalae</taxon>
        <taxon>asterids</taxon>
        <taxon>lamiids</taxon>
        <taxon>Solanales</taxon>
        <taxon>Solanaceae</taxon>
        <taxon>Solanoideae</taxon>
        <taxon>Capsiceae</taxon>
        <taxon>Capsicum</taxon>
    </lineage>
</organism>
<dbReference type="STRING" id="33114.A0A2G2VFH6"/>
<proteinExistence type="predicted"/>
<dbReference type="Proteomes" id="UP000224567">
    <property type="component" value="Unassembled WGS sequence"/>
</dbReference>
<dbReference type="EMBL" id="MLFT02000012">
    <property type="protein sequence ID" value="PHT31707.1"/>
    <property type="molecule type" value="Genomic_DNA"/>
</dbReference>
<comment type="caution">
    <text evidence="2">The sequence shown here is derived from an EMBL/GenBank/DDBJ whole genome shotgun (WGS) entry which is preliminary data.</text>
</comment>
<evidence type="ECO:0000313" key="3">
    <source>
        <dbReference type="Proteomes" id="UP000224567"/>
    </source>
</evidence>
<evidence type="ECO:0000256" key="1">
    <source>
        <dbReference type="SAM" id="MobiDB-lite"/>
    </source>
</evidence>
<keyword evidence="3" id="KW-1185">Reference proteome</keyword>